<feature type="region of interest" description="Disordered" evidence="1">
    <location>
        <begin position="39"/>
        <end position="74"/>
    </location>
</feature>
<keyword evidence="2" id="KW-1133">Transmembrane helix</keyword>
<evidence type="ECO:0000313" key="3">
    <source>
        <dbReference type="EMBL" id="VAX05874.1"/>
    </source>
</evidence>
<evidence type="ECO:0008006" key="4">
    <source>
        <dbReference type="Google" id="ProtNLM"/>
    </source>
</evidence>
<dbReference type="NCBIfam" id="TIGR02098">
    <property type="entry name" value="MJ0042_CXXC"/>
    <property type="match status" value="1"/>
</dbReference>
<feature type="compositionally biased region" description="Acidic residues" evidence="1">
    <location>
        <begin position="48"/>
        <end position="57"/>
    </location>
</feature>
<organism evidence="3">
    <name type="scientific">hydrothermal vent metagenome</name>
    <dbReference type="NCBI Taxonomy" id="652676"/>
    <lineage>
        <taxon>unclassified sequences</taxon>
        <taxon>metagenomes</taxon>
        <taxon>ecological metagenomes</taxon>
    </lineage>
</organism>
<feature type="region of interest" description="Disordered" evidence="1">
    <location>
        <begin position="164"/>
        <end position="196"/>
    </location>
</feature>
<sequence>MLTCCPKCKTCFRITEQQLVIAKGLVRCGHCHKVFNGSENLTNKIPDSDPDEFSLEDPADKKEPEPSPLSASMPLNADIDLADELDDVNTNKNQRFSPDLSSNYFDLPSFSAKDDFINTHSGLKEELSPAEPGAENPKDEVEKIETSTADSILNELADDWFKADTQSKDKELSIPADAQESDQASKDKYEYSDINDGLKEEKGINDIFSDMHQQLELGIADSIRDESSTDAVTRQQHKNNTSADDDAEINQAIDSIFSDSELALYGEKEDEGDYRVEKEMLAAFGKDTHIDSSSDDIHFEDEAISLADLPHPLDGDLPPPAAKAPEPDIPRRIRDSVNISEPKKASTGKIVASILIMFLLSTVLLGQFALFRNMEIVNRFPQTRPLLEKLCRLAPCRIHSRRDIDKIRILDRDITAHPKQKKALLITTTIVNKAHFNQPYPDIQVTLSDLTGSVVAQRHFTPAEYLGSLNSPFLLMKSGTPVHINISVLDPGRDAVNFEFQFL</sequence>
<feature type="compositionally biased region" description="Basic and acidic residues" evidence="1">
    <location>
        <begin position="136"/>
        <end position="145"/>
    </location>
</feature>
<feature type="compositionally biased region" description="Polar residues" evidence="1">
    <location>
        <begin position="229"/>
        <end position="242"/>
    </location>
</feature>
<reference evidence="3" key="1">
    <citation type="submission" date="2018-06" db="EMBL/GenBank/DDBJ databases">
        <authorList>
            <person name="Zhirakovskaya E."/>
        </authorList>
    </citation>
    <scope>NUCLEOTIDE SEQUENCE</scope>
</reference>
<feature type="compositionally biased region" description="Basic and acidic residues" evidence="1">
    <location>
        <begin position="183"/>
        <end position="196"/>
    </location>
</feature>
<dbReference type="AlphaFoldDB" id="A0A3B1B1K9"/>
<dbReference type="InterPro" id="IPR011723">
    <property type="entry name" value="Znf/thioredoxin_put"/>
</dbReference>
<keyword evidence="2" id="KW-0472">Membrane</keyword>
<dbReference type="EMBL" id="UOFY01000004">
    <property type="protein sequence ID" value="VAX05874.1"/>
    <property type="molecule type" value="Genomic_DNA"/>
</dbReference>
<evidence type="ECO:0000256" key="2">
    <source>
        <dbReference type="SAM" id="Phobius"/>
    </source>
</evidence>
<dbReference type="Pfam" id="PF11906">
    <property type="entry name" value="DUF3426"/>
    <property type="match status" value="1"/>
</dbReference>
<evidence type="ECO:0000256" key="1">
    <source>
        <dbReference type="SAM" id="MobiDB-lite"/>
    </source>
</evidence>
<feature type="region of interest" description="Disordered" evidence="1">
    <location>
        <begin position="221"/>
        <end position="244"/>
    </location>
</feature>
<keyword evidence="2" id="KW-0812">Transmembrane</keyword>
<protein>
    <recommendedName>
        <fullName evidence="4">Zinc finger/thioredoxin putative domain-containing protein</fullName>
    </recommendedName>
</protein>
<dbReference type="InterPro" id="IPR021834">
    <property type="entry name" value="DUF3426"/>
</dbReference>
<feature type="transmembrane region" description="Helical" evidence="2">
    <location>
        <begin position="350"/>
        <end position="371"/>
    </location>
</feature>
<gene>
    <name evidence="3" type="ORF">MNBD_GAMMA25-620</name>
</gene>
<feature type="region of interest" description="Disordered" evidence="1">
    <location>
        <begin position="124"/>
        <end position="149"/>
    </location>
</feature>
<accession>A0A3B1B1K9</accession>
<proteinExistence type="predicted"/>
<name>A0A3B1B1K9_9ZZZZ</name>